<keyword evidence="1" id="KW-1133">Transmembrane helix</keyword>
<reference evidence="2 3" key="1">
    <citation type="submission" date="2019-04" db="EMBL/GenBank/DDBJ databases">
        <title>Azoarcus rhizosphaerae sp. nov. isolated from rhizosphere of Ficus religiosa.</title>
        <authorList>
            <person name="Lin S.-Y."/>
            <person name="Hameed A."/>
            <person name="Hsu Y.-H."/>
            <person name="Young C.-C."/>
        </authorList>
    </citation>
    <scope>NUCLEOTIDE SEQUENCE [LARGE SCALE GENOMIC DNA]</scope>
    <source>
        <strain evidence="2 3">CC-YHH848</strain>
    </source>
</reference>
<dbReference type="GO" id="GO:0006508">
    <property type="term" value="P:proteolysis"/>
    <property type="evidence" value="ECO:0007669"/>
    <property type="project" value="InterPro"/>
</dbReference>
<evidence type="ECO:0000313" key="3">
    <source>
        <dbReference type="Proteomes" id="UP000307956"/>
    </source>
</evidence>
<keyword evidence="1" id="KW-0472">Membrane</keyword>
<evidence type="ECO:0000256" key="1">
    <source>
        <dbReference type="SAM" id="Phobius"/>
    </source>
</evidence>
<protein>
    <recommendedName>
        <fullName evidence="4">Peptidase C13 family protein</fullName>
    </recommendedName>
</protein>
<feature type="transmembrane region" description="Helical" evidence="1">
    <location>
        <begin position="178"/>
        <end position="194"/>
    </location>
</feature>
<feature type="transmembrane region" description="Helical" evidence="1">
    <location>
        <begin position="45"/>
        <end position="70"/>
    </location>
</feature>
<dbReference type="Proteomes" id="UP000307956">
    <property type="component" value="Unassembled WGS sequence"/>
</dbReference>
<dbReference type="GO" id="GO:0008233">
    <property type="term" value="F:peptidase activity"/>
    <property type="evidence" value="ECO:0007669"/>
    <property type="project" value="InterPro"/>
</dbReference>
<feature type="transmembrane region" description="Helical" evidence="1">
    <location>
        <begin position="113"/>
        <end position="138"/>
    </location>
</feature>
<dbReference type="OrthoDB" id="345222at2"/>
<keyword evidence="1" id="KW-0812">Transmembrane</keyword>
<dbReference type="InterPro" id="IPR001096">
    <property type="entry name" value="Peptidase_C13"/>
</dbReference>
<name>A0A4S4AL58_9RHOO</name>
<dbReference type="EMBL" id="SSOD01000012">
    <property type="protein sequence ID" value="THF60188.1"/>
    <property type="molecule type" value="Genomic_DNA"/>
</dbReference>
<dbReference type="AlphaFoldDB" id="A0A4S4AL58"/>
<organism evidence="2 3">
    <name type="scientific">Pseudothauera rhizosphaerae</name>
    <dbReference type="NCBI Taxonomy" id="2565932"/>
    <lineage>
        <taxon>Bacteria</taxon>
        <taxon>Pseudomonadati</taxon>
        <taxon>Pseudomonadota</taxon>
        <taxon>Betaproteobacteria</taxon>
        <taxon>Rhodocyclales</taxon>
        <taxon>Zoogloeaceae</taxon>
        <taxon>Pseudothauera</taxon>
    </lineage>
</organism>
<accession>A0A4S4AL58</accession>
<dbReference type="Pfam" id="PF01650">
    <property type="entry name" value="Peptidase_C13"/>
    <property type="match status" value="1"/>
</dbReference>
<feature type="transmembrane region" description="Helical" evidence="1">
    <location>
        <begin position="150"/>
        <end position="171"/>
    </location>
</feature>
<keyword evidence="3" id="KW-1185">Reference proteome</keyword>
<evidence type="ECO:0000313" key="2">
    <source>
        <dbReference type="EMBL" id="THF60188.1"/>
    </source>
</evidence>
<comment type="caution">
    <text evidence="2">The sequence shown here is derived from an EMBL/GenBank/DDBJ whole genome shotgun (WGS) entry which is preliminary data.</text>
</comment>
<evidence type="ECO:0008006" key="4">
    <source>
        <dbReference type="Google" id="ProtNLM"/>
    </source>
</evidence>
<dbReference type="RefSeq" id="WP_136385769.1">
    <property type="nucleotide sequence ID" value="NZ_SSOD01000012.1"/>
</dbReference>
<gene>
    <name evidence="2" type="ORF">E6O51_14785</name>
</gene>
<feature type="transmembrane region" description="Helical" evidence="1">
    <location>
        <begin position="82"/>
        <end position="101"/>
    </location>
</feature>
<dbReference type="Gene3D" id="3.40.50.1460">
    <property type="match status" value="1"/>
</dbReference>
<proteinExistence type="predicted"/>
<sequence>MDRTTTTESGATPATVRDGLAIQALYWLREGVRTGVLRRPRWEGLVAGPAVMLVLFAISVGAAVGLQRLWVVGPADFNLRTLLFGWLSTLLAAWLCYALYLRRTGDPAIRAPGAAHLFCLLLAQGCFLAVVFLPLGALAVRVPQEVVPPMVWWGAWIAALGVMGLAHWLVLMRGTGRRVLAAGAAVLVLGMNVFEGSQNGEALWVARESDSESSDKREWLRLTQGLMERQPKLLAERLQELEGQRPGEVELYALTFAPYGYEDVFRRESAMVAEVMQQRFGAGRHTLQLVNSVDTLEQWPWATPLNLERAIHHVAHLMDREEDILFLHLTSHGAADGELAASFWPMTVEAITPEILKQWLDQAGIRNRVISVSACYSGNWIEPLADEHTLVMTAADAENTSYGCGRRSELTYFGRAVFDEQLRSHTRSFAEAHAAARPLIEQREKEAGKDDGYSNPQIRVGSAIEERLRLLERRLGDAPARP</sequence>